<name>A0A367Q8J8_9NOSO</name>
<protein>
    <recommendedName>
        <fullName evidence="2">PPM-type phosphatase domain-containing protein</fullName>
    </recommendedName>
</protein>
<evidence type="ECO:0000259" key="2">
    <source>
        <dbReference type="SMART" id="SM00331"/>
    </source>
</evidence>
<dbReference type="PANTHER" id="PTHR43156:SF2">
    <property type="entry name" value="STAGE II SPORULATION PROTEIN E"/>
    <property type="match status" value="1"/>
</dbReference>
<dbReference type="SMART" id="SM00331">
    <property type="entry name" value="PP2C_SIG"/>
    <property type="match status" value="1"/>
</dbReference>
<dbReference type="EMBL" id="LXQD01000339">
    <property type="protein sequence ID" value="RCJ19644.1"/>
    <property type="molecule type" value="Genomic_DNA"/>
</dbReference>
<comment type="caution">
    <text evidence="3">The sequence shown here is derived from an EMBL/GenBank/DDBJ whole genome shotgun (WGS) entry which is preliminary data.</text>
</comment>
<dbReference type="GO" id="GO:0016791">
    <property type="term" value="F:phosphatase activity"/>
    <property type="evidence" value="ECO:0007669"/>
    <property type="project" value="TreeGrafter"/>
</dbReference>
<evidence type="ECO:0000313" key="4">
    <source>
        <dbReference type="Proteomes" id="UP000252107"/>
    </source>
</evidence>
<dbReference type="PANTHER" id="PTHR43156">
    <property type="entry name" value="STAGE II SPORULATION PROTEIN E-RELATED"/>
    <property type="match status" value="1"/>
</dbReference>
<evidence type="ECO:0000256" key="1">
    <source>
        <dbReference type="ARBA" id="ARBA00022801"/>
    </source>
</evidence>
<dbReference type="AlphaFoldDB" id="A0A367Q8J8"/>
<sequence length="322" mass="35195">MLNTDAIILLREAALTSVYASVQELEVLSSPASPAPPIQKGDSMKTEHELLLVYERDLQIAHMIQADFLPEVLPQMPGWEIAARFHPARVVSGDFYDAFTLANNRVGIVVADVCDKGVGAALFMSLFRSLIRAFAQQHYNLSWLDILNDERGKPSKGVRSQAPRIGTTALKNAVTLTNNYIANNHSRINMFATLFFGVLNPATGLLHYVNAGHEPPLIFSADGVKTRLKPTGPAVGIIPNREFGIEQVQLEPGDILVAYSDGVTDARNPKGQFFGEEKLLSLLQQPAPSATAVLDRIEASVYAYIADADQFDDITMLAVHRA</sequence>
<organism evidence="3 4">
    <name type="scientific">Nostoc minutum NIES-26</name>
    <dbReference type="NCBI Taxonomy" id="1844469"/>
    <lineage>
        <taxon>Bacteria</taxon>
        <taxon>Bacillati</taxon>
        <taxon>Cyanobacteriota</taxon>
        <taxon>Cyanophyceae</taxon>
        <taxon>Nostocales</taxon>
        <taxon>Nostocaceae</taxon>
        <taxon>Nostoc</taxon>
    </lineage>
</organism>
<evidence type="ECO:0000313" key="3">
    <source>
        <dbReference type="EMBL" id="RCJ19644.1"/>
    </source>
</evidence>
<dbReference type="Proteomes" id="UP000252107">
    <property type="component" value="Unassembled WGS sequence"/>
</dbReference>
<dbReference type="Pfam" id="PF07228">
    <property type="entry name" value="SpoIIE"/>
    <property type="match status" value="1"/>
</dbReference>
<reference evidence="3" key="1">
    <citation type="submission" date="2016-04" db="EMBL/GenBank/DDBJ databases">
        <authorList>
            <person name="Tabuchi Yagui T.R."/>
        </authorList>
    </citation>
    <scope>NUCLEOTIDE SEQUENCE [LARGE SCALE GENOMIC DNA]</scope>
    <source>
        <strain evidence="3">NIES-26</strain>
    </source>
</reference>
<dbReference type="InterPro" id="IPR001932">
    <property type="entry name" value="PPM-type_phosphatase-like_dom"/>
</dbReference>
<gene>
    <name evidence="3" type="ORF">A6770_05745</name>
</gene>
<dbReference type="SUPFAM" id="SSF81606">
    <property type="entry name" value="PP2C-like"/>
    <property type="match status" value="1"/>
</dbReference>
<dbReference type="InterPro" id="IPR036457">
    <property type="entry name" value="PPM-type-like_dom_sf"/>
</dbReference>
<keyword evidence="1" id="KW-0378">Hydrolase</keyword>
<keyword evidence="4" id="KW-1185">Reference proteome</keyword>
<dbReference type="InterPro" id="IPR052016">
    <property type="entry name" value="Bact_Sigma-Reg"/>
</dbReference>
<feature type="domain" description="PPM-type phosphatase" evidence="2">
    <location>
        <begin position="76"/>
        <end position="321"/>
    </location>
</feature>
<accession>A0A367Q8J8</accession>
<proteinExistence type="predicted"/>
<dbReference type="Gene3D" id="3.60.40.10">
    <property type="entry name" value="PPM-type phosphatase domain"/>
    <property type="match status" value="1"/>
</dbReference>